<proteinExistence type="predicted"/>
<keyword evidence="2" id="KW-0812">Transmembrane</keyword>
<keyword evidence="4" id="KW-1185">Reference proteome</keyword>
<evidence type="ECO:0000256" key="1">
    <source>
        <dbReference type="SAM" id="MobiDB-lite"/>
    </source>
</evidence>
<protein>
    <submittedName>
        <fullName evidence="3">Pentapeptide repeat-containing protein</fullName>
    </submittedName>
</protein>
<feature type="region of interest" description="Disordered" evidence="1">
    <location>
        <begin position="152"/>
        <end position="175"/>
    </location>
</feature>
<feature type="transmembrane region" description="Helical" evidence="2">
    <location>
        <begin position="55"/>
        <end position="82"/>
    </location>
</feature>
<reference evidence="3" key="1">
    <citation type="submission" date="2020-10" db="EMBL/GenBank/DDBJ databases">
        <title>Paenihalocynthiibacter styelae gen. nov., sp. nov., isolated from stalked sea squirt Styela clava.</title>
        <authorList>
            <person name="Kim Y.-O."/>
            <person name="Yoon J.-H."/>
        </authorList>
    </citation>
    <scope>NUCLEOTIDE SEQUENCE</scope>
    <source>
        <strain evidence="3">MYP1-1</strain>
    </source>
</reference>
<keyword evidence="2" id="KW-1133">Transmembrane helix</keyword>
<dbReference type="EMBL" id="JADCKQ010000009">
    <property type="protein sequence ID" value="MBI1494457.1"/>
    <property type="molecule type" value="Genomic_DNA"/>
</dbReference>
<dbReference type="PANTHER" id="PTHR14136">
    <property type="entry name" value="BTB_POZ DOMAIN-CONTAINING PROTEIN KCTD9"/>
    <property type="match status" value="1"/>
</dbReference>
<evidence type="ECO:0000313" key="3">
    <source>
        <dbReference type="EMBL" id="MBI1494457.1"/>
    </source>
</evidence>
<gene>
    <name evidence="3" type="ORF">H1D41_12490</name>
</gene>
<dbReference type="Proteomes" id="UP000640583">
    <property type="component" value="Unassembled WGS sequence"/>
</dbReference>
<keyword evidence="2" id="KW-0472">Membrane</keyword>
<accession>A0A8J7IF28</accession>
<evidence type="ECO:0000313" key="4">
    <source>
        <dbReference type="Proteomes" id="UP000640583"/>
    </source>
</evidence>
<dbReference type="RefSeq" id="WP_228849221.1">
    <property type="nucleotide sequence ID" value="NZ_JADCKQ010000009.1"/>
</dbReference>
<dbReference type="PANTHER" id="PTHR14136:SF17">
    <property type="entry name" value="BTB_POZ DOMAIN-CONTAINING PROTEIN KCTD9"/>
    <property type="match status" value="1"/>
</dbReference>
<dbReference type="Pfam" id="PF00805">
    <property type="entry name" value="Pentapeptide"/>
    <property type="match status" value="1"/>
</dbReference>
<evidence type="ECO:0000256" key="2">
    <source>
        <dbReference type="SAM" id="Phobius"/>
    </source>
</evidence>
<sequence length="465" mass="52667">MTDLDFSDAGFTLSVSWQWLFLIGLTALFIILARMTVKTHGLKIPQLHERPFFNLALWAGAMLATLLAVIALYEFAAILLITDYLGDYTDRHTALRNVGLFLAAIFGAPFLVWRTVIANKQAHTAEQGLYTDRIAKAVEQIGADKVMKQQLKSKSGKPRFENKRNTDGKLVKHKTTGNPVIDSKKPIMIERTVPNLEVRIGGLFSLLRIANDSPTDIPSIARVLCAYIRENTRQQISEISLSEKGFHALRADIAVVFDILKAMQASGYSERLNLTQTDFRKLSLTNKVLKNVDFNGSNFSDSRLDGSDFSGSNFQSCEFTYSKHDDILDRDTELQRVCLRNTSWKLTEIEHLHFKRCDFSGAFFHKTCFRSAVNFWNCEFKGTAFRSTAFEVDNRGSNKISRTIDDMKVFSDASNVWASGIHPRDDQDLPNHWPTDDLTKAEFIEQWRAWQKSIGFDPENPEGSA</sequence>
<dbReference type="AlphaFoldDB" id="A0A8J7IF28"/>
<organism evidence="3 4">
    <name type="scientific">Halocynthiibacter styelae</name>
    <dbReference type="NCBI Taxonomy" id="2761955"/>
    <lineage>
        <taxon>Bacteria</taxon>
        <taxon>Pseudomonadati</taxon>
        <taxon>Pseudomonadota</taxon>
        <taxon>Alphaproteobacteria</taxon>
        <taxon>Rhodobacterales</taxon>
        <taxon>Paracoccaceae</taxon>
        <taxon>Halocynthiibacter</taxon>
    </lineage>
</organism>
<comment type="caution">
    <text evidence="3">The sequence shown here is derived from an EMBL/GenBank/DDBJ whole genome shotgun (WGS) entry which is preliminary data.</text>
</comment>
<feature type="compositionally biased region" description="Basic and acidic residues" evidence="1">
    <location>
        <begin position="158"/>
        <end position="170"/>
    </location>
</feature>
<feature type="transmembrane region" description="Helical" evidence="2">
    <location>
        <begin position="16"/>
        <end position="35"/>
    </location>
</feature>
<feature type="transmembrane region" description="Helical" evidence="2">
    <location>
        <begin position="94"/>
        <end position="113"/>
    </location>
</feature>
<dbReference type="InterPro" id="IPR051082">
    <property type="entry name" value="Pentapeptide-BTB/POZ_domain"/>
</dbReference>
<name>A0A8J7IF28_9RHOB</name>
<dbReference type="Gene3D" id="2.160.20.80">
    <property type="entry name" value="E3 ubiquitin-protein ligase SopA"/>
    <property type="match status" value="1"/>
</dbReference>
<dbReference type="SUPFAM" id="SSF141571">
    <property type="entry name" value="Pentapeptide repeat-like"/>
    <property type="match status" value="1"/>
</dbReference>
<dbReference type="InterPro" id="IPR001646">
    <property type="entry name" value="5peptide_repeat"/>
</dbReference>